<dbReference type="GO" id="GO:0016641">
    <property type="term" value="F:oxidoreductase activity, acting on the CH-NH2 group of donors, oxygen as acceptor"/>
    <property type="evidence" value="ECO:0007669"/>
    <property type="project" value="InterPro"/>
</dbReference>
<dbReference type="EMBL" id="BLPF01000004">
    <property type="protein sequence ID" value="GFJ85953.1"/>
    <property type="molecule type" value="Genomic_DNA"/>
</dbReference>
<name>A0A6V8KLG4_9ACTN</name>
<dbReference type="InterPro" id="IPR001695">
    <property type="entry name" value="Lysyl_oxidase"/>
</dbReference>
<dbReference type="Pfam" id="PF01186">
    <property type="entry name" value="Lysyl_oxidase"/>
    <property type="match status" value="1"/>
</dbReference>
<protein>
    <recommendedName>
        <fullName evidence="5">Lysyl oxidase</fullName>
    </recommendedName>
</protein>
<evidence type="ECO:0008006" key="5">
    <source>
        <dbReference type="Google" id="ProtNLM"/>
    </source>
</evidence>
<feature type="chain" id="PRO_5028913097" description="Lysyl oxidase" evidence="2">
    <location>
        <begin position="25"/>
        <end position="492"/>
    </location>
</feature>
<dbReference type="Proteomes" id="UP000482800">
    <property type="component" value="Unassembled WGS sequence"/>
</dbReference>
<dbReference type="GO" id="GO:0005507">
    <property type="term" value="F:copper ion binding"/>
    <property type="evidence" value="ECO:0007669"/>
    <property type="project" value="InterPro"/>
</dbReference>
<dbReference type="AlphaFoldDB" id="A0A6V8KLG4"/>
<comment type="caution">
    <text evidence="3">The sequence shown here is derived from an EMBL/GenBank/DDBJ whole genome shotgun (WGS) entry which is preliminary data.</text>
</comment>
<organism evidence="3 4">
    <name type="scientific">Phytohabitans houttuyneae</name>
    <dbReference type="NCBI Taxonomy" id="1076126"/>
    <lineage>
        <taxon>Bacteria</taxon>
        <taxon>Bacillati</taxon>
        <taxon>Actinomycetota</taxon>
        <taxon>Actinomycetes</taxon>
        <taxon>Micromonosporales</taxon>
        <taxon>Micromonosporaceae</taxon>
    </lineage>
</organism>
<keyword evidence="2" id="KW-0732">Signal</keyword>
<dbReference type="RefSeq" id="WP_246274762.1">
    <property type="nucleotide sequence ID" value="NZ_BAABGO010000002.1"/>
</dbReference>
<evidence type="ECO:0000256" key="1">
    <source>
        <dbReference type="SAM" id="MobiDB-lite"/>
    </source>
</evidence>
<keyword evidence="4" id="KW-1185">Reference proteome</keyword>
<gene>
    <name evidence="3" type="ORF">Phou_101330</name>
</gene>
<reference evidence="3 4" key="1">
    <citation type="submission" date="2020-03" db="EMBL/GenBank/DDBJ databases">
        <title>Whole genome shotgun sequence of Phytohabitans houttuyneae NBRC 108639.</title>
        <authorList>
            <person name="Komaki H."/>
            <person name="Tamura T."/>
        </authorList>
    </citation>
    <scope>NUCLEOTIDE SEQUENCE [LARGE SCALE GENOMIC DNA]</scope>
    <source>
        <strain evidence="3 4">NBRC 108639</strain>
    </source>
</reference>
<feature type="signal peptide" evidence="2">
    <location>
        <begin position="1"/>
        <end position="24"/>
    </location>
</feature>
<sequence>MNRRLLRLLTVGAVLVATGGGAVAANAEPAAPPLRLAAATGSVTLDRYPGEGVWLELPTHIVAGATPFEVRAKRASYADPIVVKQVTASGTKRLPAGLVERFTGFSGFTHLRMVDSTGAVVVERDETWCPSGESVRTRPDAPDTSPYPRSCSGNPFTLGGVWGIQAGWSVPASTPWYDSEPVDLAEGTYTATVTVNPRYSKLFGIPADQSSATVQVTVRDIDFDRPRRVAPDEAGEHAAHAAGGTGSPFTPAAVRPAGAGKVPAGPKPDLRSLPAWGIEIGAYDGEEGHDYLSFNATVWVAGQSSLVVDGFRRTGEDIMDAYQYFYDADGNQTGYAQVGTMEWDPRDGHNHWHFTDFAQYRLLDADQQVAVRSGKEAFCLANTDAVDYTLARANWRPDNTELHTSCGRENSIAVRQVLDVGNGDTYAQYLPGQSFDITDLPNGTYYVEVAANPEAKLHESNRTNNASLRKIILGGEPGARTVEVPPHDGVAG</sequence>
<accession>A0A6V8KLG4</accession>
<evidence type="ECO:0000313" key="3">
    <source>
        <dbReference type="EMBL" id="GFJ85953.1"/>
    </source>
</evidence>
<feature type="region of interest" description="Disordered" evidence="1">
    <location>
        <begin position="231"/>
        <end position="266"/>
    </location>
</feature>
<feature type="region of interest" description="Disordered" evidence="1">
    <location>
        <begin position="130"/>
        <end position="149"/>
    </location>
</feature>
<evidence type="ECO:0000256" key="2">
    <source>
        <dbReference type="SAM" id="SignalP"/>
    </source>
</evidence>
<reference evidence="3 4" key="2">
    <citation type="submission" date="2020-03" db="EMBL/GenBank/DDBJ databases">
        <authorList>
            <person name="Ichikawa N."/>
            <person name="Kimura A."/>
            <person name="Kitahashi Y."/>
            <person name="Uohara A."/>
        </authorList>
    </citation>
    <scope>NUCLEOTIDE SEQUENCE [LARGE SCALE GENOMIC DNA]</scope>
    <source>
        <strain evidence="3 4">NBRC 108639</strain>
    </source>
</reference>
<evidence type="ECO:0000313" key="4">
    <source>
        <dbReference type="Proteomes" id="UP000482800"/>
    </source>
</evidence>
<proteinExistence type="predicted"/>